<dbReference type="Proteomes" id="UP000789570">
    <property type="component" value="Unassembled WGS sequence"/>
</dbReference>
<organism evidence="4 5">
    <name type="scientific">Funneliformis caledonium</name>
    <dbReference type="NCBI Taxonomy" id="1117310"/>
    <lineage>
        <taxon>Eukaryota</taxon>
        <taxon>Fungi</taxon>
        <taxon>Fungi incertae sedis</taxon>
        <taxon>Mucoromycota</taxon>
        <taxon>Glomeromycotina</taxon>
        <taxon>Glomeromycetes</taxon>
        <taxon>Glomerales</taxon>
        <taxon>Glomeraceae</taxon>
        <taxon>Funneliformis</taxon>
    </lineage>
</organism>
<dbReference type="AlphaFoldDB" id="A0A9N9HMQ0"/>
<evidence type="ECO:0000256" key="1">
    <source>
        <dbReference type="ARBA" id="ARBA00022741"/>
    </source>
</evidence>
<dbReference type="InterPro" id="IPR027417">
    <property type="entry name" value="P-loop_NTPase"/>
</dbReference>
<reference evidence="4" key="1">
    <citation type="submission" date="2021-06" db="EMBL/GenBank/DDBJ databases">
        <authorList>
            <person name="Kallberg Y."/>
            <person name="Tangrot J."/>
            <person name="Rosling A."/>
        </authorList>
    </citation>
    <scope>NUCLEOTIDE SEQUENCE</scope>
    <source>
        <strain evidence="4">UK204</strain>
    </source>
</reference>
<sequence length="192" mass="21804">MTLVSHTRVSIDSGSVLPKTPSSLGRATQEVPVKQRFVISKMILNNFKSYFGKQEIDALLFVFGYRANKMRQAKLSELIHSSQGCENLDACSVDIYFDEILDLPGSNNYENFKYKVSLEEANEKGETLDEERAEKLNRVKIVEKEKLSLKAKNKEAKNYLRDENTLTLKQSALYQKKLLGCKINSEISTKAV</sequence>
<dbReference type="GO" id="GO:0007076">
    <property type="term" value="P:mitotic chromosome condensation"/>
    <property type="evidence" value="ECO:0007669"/>
    <property type="project" value="TreeGrafter"/>
</dbReference>
<keyword evidence="5" id="KW-1185">Reference proteome</keyword>
<dbReference type="GO" id="GO:0005524">
    <property type="term" value="F:ATP binding"/>
    <property type="evidence" value="ECO:0007669"/>
    <property type="project" value="UniProtKB-KW"/>
</dbReference>
<evidence type="ECO:0000256" key="3">
    <source>
        <dbReference type="ARBA" id="ARBA00023242"/>
    </source>
</evidence>
<evidence type="ECO:0000256" key="2">
    <source>
        <dbReference type="ARBA" id="ARBA00022840"/>
    </source>
</evidence>
<dbReference type="PANTHER" id="PTHR18937">
    <property type="entry name" value="STRUCTURAL MAINTENANCE OF CHROMOSOMES SMC FAMILY MEMBER"/>
    <property type="match status" value="1"/>
</dbReference>
<accession>A0A9N9HMQ0</accession>
<feature type="non-terminal residue" evidence="4">
    <location>
        <position position="1"/>
    </location>
</feature>
<protein>
    <submittedName>
        <fullName evidence="4">12529_t:CDS:1</fullName>
    </submittedName>
</protein>
<comment type="caution">
    <text evidence="4">The sequence shown here is derived from an EMBL/GenBank/DDBJ whole genome shotgun (WGS) entry which is preliminary data.</text>
</comment>
<keyword evidence="2" id="KW-0067">ATP-binding</keyword>
<dbReference type="GO" id="GO:0000796">
    <property type="term" value="C:condensin complex"/>
    <property type="evidence" value="ECO:0007669"/>
    <property type="project" value="TreeGrafter"/>
</dbReference>
<proteinExistence type="predicted"/>
<keyword evidence="3" id="KW-0539">Nucleus</keyword>
<dbReference type="OrthoDB" id="2682222at2759"/>
<gene>
    <name evidence="4" type="ORF">FCALED_LOCUS13282</name>
</gene>
<dbReference type="Gene3D" id="3.40.50.300">
    <property type="entry name" value="P-loop containing nucleotide triphosphate hydrolases"/>
    <property type="match status" value="1"/>
</dbReference>
<evidence type="ECO:0000313" key="4">
    <source>
        <dbReference type="EMBL" id="CAG8697102.1"/>
    </source>
</evidence>
<dbReference type="PANTHER" id="PTHR18937:SF172">
    <property type="entry name" value="STRUCTURAL MAINTENANCE OF CHROMOSOMES PROTEIN"/>
    <property type="match status" value="1"/>
</dbReference>
<name>A0A9N9HMQ0_9GLOM</name>
<keyword evidence="1" id="KW-0547">Nucleotide-binding</keyword>
<dbReference type="EMBL" id="CAJVPQ010007483">
    <property type="protein sequence ID" value="CAG8697102.1"/>
    <property type="molecule type" value="Genomic_DNA"/>
</dbReference>
<evidence type="ECO:0000313" key="5">
    <source>
        <dbReference type="Proteomes" id="UP000789570"/>
    </source>
</evidence>